<dbReference type="InterPro" id="IPR039717">
    <property type="entry name" value="Hgh1"/>
</dbReference>
<dbReference type="InterPro" id="IPR007206">
    <property type="entry name" value="Protein_HGH1_C"/>
</dbReference>
<proteinExistence type="inferred from homology"/>
<evidence type="ECO:0000313" key="6">
    <source>
        <dbReference type="Proteomes" id="UP000473826"/>
    </source>
</evidence>
<dbReference type="InterPro" id="IPR007205">
    <property type="entry name" value="Protein_HGH1_N"/>
</dbReference>
<dbReference type="Pfam" id="PF04063">
    <property type="entry name" value="DUF383"/>
    <property type="match status" value="1"/>
</dbReference>
<keyword evidence="6" id="KW-1185">Reference proteome</keyword>
<gene>
    <name evidence="5" type="ORF">VHUM_03734</name>
</gene>
<dbReference type="Proteomes" id="UP000473826">
    <property type="component" value="Unassembled WGS sequence"/>
</dbReference>
<comment type="similarity">
    <text evidence="1">Belongs to the HGH1 family.</text>
</comment>
<feature type="compositionally biased region" description="Basic and acidic residues" evidence="2">
    <location>
        <begin position="441"/>
        <end position="451"/>
    </location>
</feature>
<dbReference type="InterPro" id="IPR016024">
    <property type="entry name" value="ARM-type_fold"/>
</dbReference>
<feature type="region of interest" description="Disordered" evidence="2">
    <location>
        <begin position="441"/>
        <end position="468"/>
    </location>
</feature>
<organism evidence="5 6">
    <name type="scientific">Vanrija humicola</name>
    <name type="common">Yeast</name>
    <name type="synonym">Cryptococcus humicola</name>
    <dbReference type="NCBI Taxonomy" id="5417"/>
    <lineage>
        <taxon>Eukaryota</taxon>
        <taxon>Fungi</taxon>
        <taxon>Dikarya</taxon>
        <taxon>Basidiomycota</taxon>
        <taxon>Agaricomycotina</taxon>
        <taxon>Tremellomycetes</taxon>
        <taxon>Trichosporonales</taxon>
        <taxon>Trichosporonaceae</taxon>
        <taxon>Vanrija</taxon>
    </lineage>
</organism>
<feature type="domain" description="Protein HGH1 C-terminal" evidence="4">
    <location>
        <begin position="389"/>
        <end position="441"/>
    </location>
</feature>
<dbReference type="PANTHER" id="PTHR13387:SF9">
    <property type="entry name" value="PROTEIN HGH1 HOMOLOG"/>
    <property type="match status" value="1"/>
</dbReference>
<accession>A0A7D8UX59</accession>
<dbReference type="OrthoDB" id="338814at2759"/>
<dbReference type="EMBL" id="QKWK01000011">
    <property type="protein sequence ID" value="TXT05973.1"/>
    <property type="molecule type" value="Genomic_DNA"/>
</dbReference>
<reference evidence="5 6" key="1">
    <citation type="journal article" date="2019" name="PLoS Genet.">
        <title>Convergent evolution of linked mating-type loci in basidiomycete fungi.</title>
        <authorList>
            <person name="Sun S."/>
            <person name="Coelho M.A."/>
            <person name="Heitman J."/>
            <person name="Nowrousian M."/>
        </authorList>
    </citation>
    <scope>NUCLEOTIDE SEQUENCE [LARGE SCALE GENOMIC DNA]</scope>
    <source>
        <strain evidence="5 6">CBS 4282</strain>
    </source>
</reference>
<feature type="region of interest" description="Disordered" evidence="2">
    <location>
        <begin position="50"/>
        <end position="69"/>
    </location>
</feature>
<evidence type="ECO:0000313" key="5">
    <source>
        <dbReference type="EMBL" id="TXT05973.1"/>
    </source>
</evidence>
<comment type="caution">
    <text evidence="5">The sequence shown here is derived from an EMBL/GenBank/DDBJ whole genome shotgun (WGS) entry which is preliminary data.</text>
</comment>
<name>A0A7D8UX59_VANHU</name>
<dbReference type="Pfam" id="PF04064">
    <property type="entry name" value="DUF384"/>
    <property type="match status" value="1"/>
</dbReference>
<feature type="domain" description="Protein HGH1 N-terminal" evidence="3">
    <location>
        <begin position="126"/>
        <end position="382"/>
    </location>
</feature>
<evidence type="ECO:0000259" key="4">
    <source>
        <dbReference type="Pfam" id="PF04064"/>
    </source>
</evidence>
<dbReference type="PANTHER" id="PTHR13387">
    <property type="entry name" value="PROTEIN HGH1 HOMOLOG"/>
    <property type="match status" value="1"/>
</dbReference>
<evidence type="ECO:0000259" key="3">
    <source>
        <dbReference type="Pfam" id="PF04063"/>
    </source>
</evidence>
<dbReference type="AlphaFoldDB" id="A0A7D8UX59"/>
<sequence length="468" mass="51281">MASLTELFEFLSSPNPAARQIALQNLVGHTAKNDPERHIFIPSSFAPVAGETSTADGGGLQTQKRKTEHEADQVKVQALRSLADLCRDQAAIAHDALSALINLSDNLSVARHLASEQFLVWLVSYTANTTSPLSPLTSMLLSNLSSHPALVPTIAHLTVPIVPLPLSKHYPPYYFPASASSSSTIHPDYRDPAFVPPNKEAGQEPERPVEAIRALVQAFEDGASEGVKDGKGKRKGDCNFLASVFANVTMVPATRGILLTPQPPFPAPSKEETPSDDEEPLLSKIVVYTEYPETIRRGGALGTIKNCAMDRACHPWLLATEDERVRLPSDQTRTVKGVDVLPWVLGPLMGPEEYDVDEMEVLPETLQFLPPEKTRERDPVLRMMCVEILLLLATTHTGREALRKRGAYYVIREAHKVETDQQIKDAIERLVGLLQGEEGRDTKEDRLDELVSKPAAAGASDEMDVVEV</sequence>
<evidence type="ECO:0008006" key="7">
    <source>
        <dbReference type="Google" id="ProtNLM"/>
    </source>
</evidence>
<evidence type="ECO:0000256" key="2">
    <source>
        <dbReference type="SAM" id="MobiDB-lite"/>
    </source>
</evidence>
<evidence type="ECO:0000256" key="1">
    <source>
        <dbReference type="ARBA" id="ARBA00006712"/>
    </source>
</evidence>
<dbReference type="SUPFAM" id="SSF48371">
    <property type="entry name" value="ARM repeat"/>
    <property type="match status" value="1"/>
</dbReference>
<protein>
    <recommendedName>
        <fullName evidence="7">Protein HGH1 homolog</fullName>
    </recommendedName>
</protein>